<dbReference type="AlphaFoldDB" id="A0A0C3SBS3"/>
<dbReference type="Pfam" id="PF20151">
    <property type="entry name" value="DUF6533"/>
    <property type="match status" value="1"/>
</dbReference>
<feature type="transmembrane region" description="Helical" evidence="1">
    <location>
        <begin position="167"/>
        <end position="187"/>
    </location>
</feature>
<keyword evidence="1" id="KW-0472">Membrane</keyword>
<dbReference type="HOGENOM" id="CLU_035509_7_0_1"/>
<accession>A0A0C3SBS3</accession>
<reference evidence="3 4" key="1">
    <citation type="journal article" date="2014" name="PLoS Genet.">
        <title>Analysis of the Phlebiopsis gigantea genome, transcriptome and secretome provides insight into its pioneer colonization strategies of wood.</title>
        <authorList>
            <person name="Hori C."/>
            <person name="Ishida T."/>
            <person name="Igarashi K."/>
            <person name="Samejima M."/>
            <person name="Suzuki H."/>
            <person name="Master E."/>
            <person name="Ferreira P."/>
            <person name="Ruiz-Duenas F.J."/>
            <person name="Held B."/>
            <person name="Canessa P."/>
            <person name="Larrondo L.F."/>
            <person name="Schmoll M."/>
            <person name="Druzhinina I.S."/>
            <person name="Kubicek C.P."/>
            <person name="Gaskell J.A."/>
            <person name="Kersten P."/>
            <person name="St John F."/>
            <person name="Glasner J."/>
            <person name="Sabat G."/>
            <person name="Splinter BonDurant S."/>
            <person name="Syed K."/>
            <person name="Yadav J."/>
            <person name="Mgbeahuruike A.C."/>
            <person name="Kovalchuk A."/>
            <person name="Asiegbu F.O."/>
            <person name="Lackner G."/>
            <person name="Hoffmeister D."/>
            <person name="Rencoret J."/>
            <person name="Gutierrez A."/>
            <person name="Sun H."/>
            <person name="Lindquist E."/>
            <person name="Barry K."/>
            <person name="Riley R."/>
            <person name="Grigoriev I.V."/>
            <person name="Henrissat B."/>
            <person name="Kues U."/>
            <person name="Berka R.M."/>
            <person name="Martinez A.T."/>
            <person name="Covert S.F."/>
            <person name="Blanchette R.A."/>
            <person name="Cullen D."/>
        </authorList>
    </citation>
    <scope>NUCLEOTIDE SEQUENCE [LARGE SCALE GENOMIC DNA]</scope>
    <source>
        <strain evidence="3 4">11061_1 CR5-6</strain>
    </source>
</reference>
<dbReference type="Proteomes" id="UP000053257">
    <property type="component" value="Unassembled WGS sequence"/>
</dbReference>
<keyword evidence="1" id="KW-0812">Transmembrane</keyword>
<evidence type="ECO:0000259" key="2">
    <source>
        <dbReference type="Pfam" id="PF20151"/>
    </source>
</evidence>
<evidence type="ECO:0000313" key="3">
    <source>
        <dbReference type="EMBL" id="KIP10272.1"/>
    </source>
</evidence>
<evidence type="ECO:0000256" key="1">
    <source>
        <dbReference type="SAM" id="Phobius"/>
    </source>
</evidence>
<feature type="transmembrane region" description="Helical" evidence="1">
    <location>
        <begin position="43"/>
        <end position="62"/>
    </location>
</feature>
<keyword evidence="4" id="KW-1185">Reference proteome</keyword>
<organism evidence="3 4">
    <name type="scientific">Phlebiopsis gigantea (strain 11061_1 CR5-6)</name>
    <name type="common">White-rot fungus</name>
    <name type="synonym">Peniophora gigantea</name>
    <dbReference type="NCBI Taxonomy" id="745531"/>
    <lineage>
        <taxon>Eukaryota</taxon>
        <taxon>Fungi</taxon>
        <taxon>Dikarya</taxon>
        <taxon>Basidiomycota</taxon>
        <taxon>Agaricomycotina</taxon>
        <taxon>Agaricomycetes</taxon>
        <taxon>Polyporales</taxon>
        <taxon>Phanerochaetaceae</taxon>
        <taxon>Phlebiopsis</taxon>
    </lineage>
</organism>
<feature type="transmembrane region" description="Helical" evidence="1">
    <location>
        <begin position="82"/>
        <end position="104"/>
    </location>
</feature>
<keyword evidence="1" id="KW-1133">Transmembrane helix</keyword>
<feature type="domain" description="DUF6533" evidence="2">
    <location>
        <begin position="48"/>
        <end position="93"/>
    </location>
</feature>
<feature type="transmembrane region" description="Helical" evidence="1">
    <location>
        <begin position="218"/>
        <end position="234"/>
    </location>
</feature>
<dbReference type="InterPro" id="IPR045340">
    <property type="entry name" value="DUF6533"/>
</dbReference>
<protein>
    <recommendedName>
        <fullName evidence="2">DUF6533 domain-containing protein</fullName>
    </recommendedName>
</protein>
<sequence length="292" mass="33191">MLLDGAYRQGVGVPVTNGETLVLDPPSHIKSLHRTKKVSVRQIYLQNYFTLFGIAILTYDHIITFGEEYKLIWRVKFKKASLVFFLNRYLGVIYAIMTTTINFFEFSTAEVSGCPSSLAWHLKLLLLYQRCRHWSLYRQLAIGIMQTVVAVVQFLRTFALYGRSVRIGSVIIVVGLTMIVLSIWSIVGQTSEVLVLHGCHTALSQPTAIRVAVPWESLFAYDLLIFSLTLYKALKERRGISRHSLLHVMFRDGSIYFASVSSTKIQSHTSDIVRHKCHGICPVCQCTDILRE</sequence>
<name>A0A0C3SBS3_PHLG1</name>
<dbReference type="OrthoDB" id="3251775at2759"/>
<evidence type="ECO:0000313" key="4">
    <source>
        <dbReference type="Proteomes" id="UP000053257"/>
    </source>
</evidence>
<proteinExistence type="predicted"/>
<gene>
    <name evidence="3" type="ORF">PHLGIDRAFT_248682</name>
</gene>
<dbReference type="EMBL" id="KN840456">
    <property type="protein sequence ID" value="KIP10272.1"/>
    <property type="molecule type" value="Genomic_DNA"/>
</dbReference>